<gene>
    <name evidence="1" type="ORF">EVA_01505</name>
</gene>
<dbReference type="AlphaFoldDB" id="J9DBM1"/>
<protein>
    <submittedName>
        <fullName evidence="1">Uncharacterized protein</fullName>
    </submittedName>
</protein>
<organism evidence="1">
    <name type="scientific">gut metagenome</name>
    <dbReference type="NCBI Taxonomy" id="749906"/>
    <lineage>
        <taxon>unclassified sequences</taxon>
        <taxon>metagenomes</taxon>
        <taxon>organismal metagenomes</taxon>
    </lineage>
</organism>
<accession>J9DBM1</accession>
<feature type="non-terminal residue" evidence="1">
    <location>
        <position position="22"/>
    </location>
</feature>
<proteinExistence type="predicted"/>
<name>J9DBM1_9ZZZZ</name>
<reference evidence="1" key="1">
    <citation type="journal article" date="2012" name="PLoS ONE">
        <title>Gene sets for utilization of primary and secondary nutrition supplies in the distal gut of endangered iberian lynx.</title>
        <authorList>
            <person name="Alcaide M."/>
            <person name="Messina E."/>
            <person name="Richter M."/>
            <person name="Bargiela R."/>
            <person name="Peplies J."/>
            <person name="Huws S.A."/>
            <person name="Newbold C.J."/>
            <person name="Golyshin P.N."/>
            <person name="Simon M.A."/>
            <person name="Lopez G."/>
            <person name="Yakimov M.M."/>
            <person name="Ferrer M."/>
        </authorList>
    </citation>
    <scope>NUCLEOTIDE SEQUENCE</scope>
</reference>
<sequence length="22" mass="2741">MYDLSQVRQDFPILSREVYKRP</sequence>
<comment type="caution">
    <text evidence="1">The sequence shown here is derived from an EMBL/GenBank/DDBJ whole genome shotgun (WGS) entry which is preliminary data.</text>
</comment>
<evidence type="ECO:0000313" key="1">
    <source>
        <dbReference type="EMBL" id="EJX10316.1"/>
    </source>
</evidence>
<dbReference type="EMBL" id="AMCI01000209">
    <property type="protein sequence ID" value="EJX10316.1"/>
    <property type="molecule type" value="Genomic_DNA"/>
</dbReference>